<keyword evidence="3" id="KW-1185">Reference proteome</keyword>
<sequence length="188" mass="20258">MPLLLAALLAQAATAAPAPGSMPDQLAALYDEVCLRTFPYDAAVDELMKRKAAIPLTPAEVKTTLRDDPGRGWRLPGPDGRSISIFIELPPYHACSVRAGIGTAPLDLAAYRRAVAAFEETRPGFAAQKPADMTVESIRIRAIQEVRPLPGGHESLLVITQQLTDPVRIAKGEGGTELRFVHQIVTTR</sequence>
<evidence type="ECO:0000313" key="3">
    <source>
        <dbReference type="Proteomes" id="UP000529795"/>
    </source>
</evidence>
<feature type="signal peptide" evidence="1">
    <location>
        <begin position="1"/>
        <end position="15"/>
    </location>
</feature>
<dbReference type="NCBIfam" id="NF047650">
    <property type="entry name" value="lipo_NMCC_0638"/>
    <property type="match status" value="1"/>
</dbReference>
<protein>
    <submittedName>
        <fullName evidence="2">Uncharacterized protein</fullName>
    </submittedName>
</protein>
<name>A0A840FHN7_9SPHN</name>
<gene>
    <name evidence="2" type="ORF">GGQ80_000753</name>
</gene>
<dbReference type="RefSeq" id="WP_183982563.1">
    <property type="nucleotide sequence ID" value="NZ_JACIEV010000002.1"/>
</dbReference>
<dbReference type="Proteomes" id="UP000529795">
    <property type="component" value="Unassembled WGS sequence"/>
</dbReference>
<keyword evidence="1" id="KW-0732">Signal</keyword>
<feature type="chain" id="PRO_5032787822" evidence="1">
    <location>
        <begin position="16"/>
        <end position="188"/>
    </location>
</feature>
<proteinExistence type="predicted"/>
<evidence type="ECO:0000256" key="1">
    <source>
        <dbReference type="SAM" id="SignalP"/>
    </source>
</evidence>
<dbReference type="EMBL" id="JACIEV010000002">
    <property type="protein sequence ID" value="MBB4152865.1"/>
    <property type="molecule type" value="Genomic_DNA"/>
</dbReference>
<organism evidence="2 3">
    <name type="scientific">Sphingomonas jinjuensis</name>
    <dbReference type="NCBI Taxonomy" id="535907"/>
    <lineage>
        <taxon>Bacteria</taxon>
        <taxon>Pseudomonadati</taxon>
        <taxon>Pseudomonadota</taxon>
        <taxon>Alphaproteobacteria</taxon>
        <taxon>Sphingomonadales</taxon>
        <taxon>Sphingomonadaceae</taxon>
        <taxon>Sphingomonas</taxon>
    </lineage>
</organism>
<accession>A0A840FHN7</accession>
<reference evidence="2 3" key="1">
    <citation type="submission" date="2020-08" db="EMBL/GenBank/DDBJ databases">
        <title>Genomic Encyclopedia of Type Strains, Phase IV (KMG-IV): sequencing the most valuable type-strain genomes for metagenomic binning, comparative biology and taxonomic classification.</title>
        <authorList>
            <person name="Goeker M."/>
        </authorList>
    </citation>
    <scope>NUCLEOTIDE SEQUENCE [LARGE SCALE GENOMIC DNA]</scope>
    <source>
        <strain evidence="2 3">YC6723</strain>
    </source>
</reference>
<comment type="caution">
    <text evidence="2">The sequence shown here is derived from an EMBL/GenBank/DDBJ whole genome shotgun (WGS) entry which is preliminary data.</text>
</comment>
<dbReference type="AlphaFoldDB" id="A0A840FHN7"/>
<evidence type="ECO:0000313" key="2">
    <source>
        <dbReference type="EMBL" id="MBB4152865.1"/>
    </source>
</evidence>